<name>A0AAV3R842_LITER</name>
<dbReference type="EMBL" id="BAABME010008189">
    <property type="protein sequence ID" value="GAA0172567.1"/>
    <property type="molecule type" value="Genomic_DNA"/>
</dbReference>
<proteinExistence type="predicted"/>
<sequence>MGPRVPTNWTVQSKAGFLYVRDTAVIRSQVQELRLAIPVKPSWTVYCEESSLIMAGLIHDKMYNPRSNPPVTWEHVPVFLAKRNSNSEASASTSKCAKLEALEKMNAPSLTPTTSPTKVLSLNDELSISAQEAVEAKKKMSALTVASVRPLKAIIPLLTKSGASAKKGKESSLDCYTARYMKASCTLPNGSSIQVGHFWNKRMEVFHAVQPLLSSEEGRKHPSSDPMDAFALFSLYMIKVCFHLSLLVMSTENSLYVVSNDT</sequence>
<evidence type="ECO:0000313" key="2">
    <source>
        <dbReference type="Proteomes" id="UP001454036"/>
    </source>
</evidence>
<comment type="caution">
    <text evidence="1">The sequence shown here is derived from an EMBL/GenBank/DDBJ whole genome shotgun (WGS) entry which is preliminary data.</text>
</comment>
<dbReference type="AlphaFoldDB" id="A0AAV3R842"/>
<protein>
    <submittedName>
        <fullName evidence="1">Uncharacterized protein</fullName>
    </submittedName>
</protein>
<organism evidence="1 2">
    <name type="scientific">Lithospermum erythrorhizon</name>
    <name type="common">Purple gromwell</name>
    <name type="synonym">Lithospermum officinale var. erythrorhizon</name>
    <dbReference type="NCBI Taxonomy" id="34254"/>
    <lineage>
        <taxon>Eukaryota</taxon>
        <taxon>Viridiplantae</taxon>
        <taxon>Streptophyta</taxon>
        <taxon>Embryophyta</taxon>
        <taxon>Tracheophyta</taxon>
        <taxon>Spermatophyta</taxon>
        <taxon>Magnoliopsida</taxon>
        <taxon>eudicotyledons</taxon>
        <taxon>Gunneridae</taxon>
        <taxon>Pentapetalae</taxon>
        <taxon>asterids</taxon>
        <taxon>lamiids</taxon>
        <taxon>Boraginales</taxon>
        <taxon>Boraginaceae</taxon>
        <taxon>Boraginoideae</taxon>
        <taxon>Lithospermeae</taxon>
        <taxon>Lithospermum</taxon>
    </lineage>
</organism>
<accession>A0AAV3R842</accession>
<gene>
    <name evidence="1" type="ORF">LIER_26368</name>
</gene>
<keyword evidence="2" id="KW-1185">Reference proteome</keyword>
<reference evidence="1 2" key="1">
    <citation type="submission" date="2024-01" db="EMBL/GenBank/DDBJ databases">
        <title>The complete chloroplast genome sequence of Lithospermum erythrorhizon: insights into the phylogenetic relationship among Boraginaceae species and the maternal lineages of purple gromwells.</title>
        <authorList>
            <person name="Okada T."/>
            <person name="Watanabe K."/>
        </authorList>
    </citation>
    <scope>NUCLEOTIDE SEQUENCE [LARGE SCALE GENOMIC DNA]</scope>
</reference>
<dbReference type="Proteomes" id="UP001454036">
    <property type="component" value="Unassembled WGS sequence"/>
</dbReference>
<evidence type="ECO:0000313" key="1">
    <source>
        <dbReference type="EMBL" id="GAA0172567.1"/>
    </source>
</evidence>